<evidence type="ECO:0000313" key="1">
    <source>
        <dbReference type="EMBL" id="MST81008.1"/>
    </source>
</evidence>
<proteinExistence type="predicted"/>
<keyword evidence="2" id="KW-1185">Reference proteome</keyword>
<sequence length="123" mass="13704">MSEDLRNSGACSGDCAGCGGDCTSFDSEKQTITLTLDDDSQLECRVINIFQAKEQKYIVLLPLDSTDGEGYLFRFFQEEGGNPRLENIDDEDEYSFAADVFENLMSQAGFLEPEDQEDESAQE</sequence>
<comment type="caution">
    <text evidence="1">The sequence shown here is derived from an EMBL/GenBank/DDBJ whole genome shotgun (WGS) entry which is preliminary data.</text>
</comment>
<dbReference type="InterPro" id="IPR009711">
    <property type="entry name" value="UPF0473"/>
</dbReference>
<dbReference type="RefSeq" id="WP_154456814.1">
    <property type="nucleotide sequence ID" value="NZ_VUMV01000001.1"/>
</dbReference>
<name>A0A7X2TNI7_9FIRM</name>
<reference evidence="1 2" key="1">
    <citation type="submission" date="2019-08" db="EMBL/GenBank/DDBJ databases">
        <title>In-depth cultivation of the pig gut microbiome towards novel bacterial diversity and tailored functional studies.</title>
        <authorList>
            <person name="Wylensek D."/>
            <person name="Hitch T.C.A."/>
            <person name="Clavel T."/>
        </authorList>
    </citation>
    <scope>NUCLEOTIDE SEQUENCE [LARGE SCALE GENOMIC DNA]</scope>
    <source>
        <strain evidence="1 2">Oil+RF-744-WCA-WT-13</strain>
    </source>
</reference>
<protein>
    <submittedName>
        <fullName evidence="1">DUF1292 domain-containing protein</fullName>
    </submittedName>
</protein>
<organism evidence="1 2">
    <name type="scientific">Bilifractor porci</name>
    <dbReference type="NCBI Taxonomy" id="2606636"/>
    <lineage>
        <taxon>Bacteria</taxon>
        <taxon>Bacillati</taxon>
        <taxon>Bacillota</taxon>
        <taxon>Clostridia</taxon>
        <taxon>Lachnospirales</taxon>
        <taxon>Lachnospiraceae</taxon>
        <taxon>Bilifractor</taxon>
    </lineage>
</organism>
<evidence type="ECO:0000313" key="2">
    <source>
        <dbReference type="Proteomes" id="UP000466864"/>
    </source>
</evidence>
<dbReference type="Proteomes" id="UP000466864">
    <property type="component" value="Unassembled WGS sequence"/>
</dbReference>
<accession>A0A7X2TNI7</accession>
<dbReference type="EMBL" id="VUMV01000001">
    <property type="protein sequence ID" value="MST81008.1"/>
    <property type="molecule type" value="Genomic_DNA"/>
</dbReference>
<gene>
    <name evidence="1" type="ORF">FYJ60_01470</name>
</gene>
<dbReference type="Pfam" id="PF06949">
    <property type="entry name" value="DUF1292"/>
    <property type="match status" value="1"/>
</dbReference>
<dbReference type="AlphaFoldDB" id="A0A7X2TNI7"/>